<dbReference type="PANTHER" id="PTHR43792:SF1">
    <property type="entry name" value="N-ACETYLTRANSFERASE DOMAIN-CONTAINING PROTEIN"/>
    <property type="match status" value="1"/>
</dbReference>
<dbReference type="InterPro" id="IPR000182">
    <property type="entry name" value="GNAT_dom"/>
</dbReference>
<evidence type="ECO:0000259" key="1">
    <source>
        <dbReference type="Pfam" id="PF13302"/>
    </source>
</evidence>
<evidence type="ECO:0000313" key="2">
    <source>
        <dbReference type="EMBL" id="CEJ79859.1"/>
    </source>
</evidence>
<accession>A0A0A1T3D2</accession>
<reference evidence="2 3" key="1">
    <citation type="journal article" date="2015" name="Genome Announc.">
        <title>Draft Genome Sequence and Gene Annotation of the Entomopathogenic Fungus Verticillium hemipterigenum.</title>
        <authorList>
            <person name="Horn F."/>
            <person name="Habel A."/>
            <person name="Scharf D.H."/>
            <person name="Dworschak J."/>
            <person name="Brakhage A.A."/>
            <person name="Guthke R."/>
            <person name="Hertweck C."/>
            <person name="Linde J."/>
        </authorList>
    </citation>
    <scope>NUCLEOTIDE SEQUENCE [LARGE SCALE GENOMIC DNA]</scope>
</reference>
<keyword evidence="3" id="KW-1185">Reference proteome</keyword>
<feature type="domain" description="N-acetyltransferase" evidence="1">
    <location>
        <begin position="36"/>
        <end position="193"/>
    </location>
</feature>
<protein>
    <recommendedName>
        <fullName evidence="1">N-acetyltransferase domain-containing protein</fullName>
    </recommendedName>
</protein>
<sequence length="224" mass="25284">MSATIPVTPRERVTIRSTLPRLPIDKPPTLEILTERLRLRLLRSSDLDVLHIMRTQVEVMRWSVKGKPNESIDITKKELDKMMSSPESLAFAICLKGTGEMVGIGGHHRRQGDLGWPTLFYTLRSEAWGNGYATEFLKAFLDHWWTLPREEAEWPVDVSLISGDGPIKDELVMAATVLLNTASQGVMRKSGMVLTKIWEEEDLHKPGTGELIQLLAFAQKKPTQ</sequence>
<dbReference type="InterPro" id="IPR051531">
    <property type="entry name" value="N-acetyltransferase"/>
</dbReference>
<dbReference type="SUPFAM" id="SSF55729">
    <property type="entry name" value="Acyl-CoA N-acyltransferases (Nat)"/>
    <property type="match status" value="1"/>
</dbReference>
<dbReference type="Gene3D" id="3.40.630.30">
    <property type="match status" value="1"/>
</dbReference>
<dbReference type="PANTHER" id="PTHR43792">
    <property type="entry name" value="GNAT FAMILY, PUTATIVE (AFU_ORTHOLOGUE AFUA_3G00765)-RELATED-RELATED"/>
    <property type="match status" value="1"/>
</dbReference>
<dbReference type="Proteomes" id="UP000039046">
    <property type="component" value="Unassembled WGS sequence"/>
</dbReference>
<dbReference type="EMBL" id="CDHN01000001">
    <property type="protein sequence ID" value="CEJ79859.1"/>
    <property type="molecule type" value="Genomic_DNA"/>
</dbReference>
<dbReference type="Pfam" id="PF13302">
    <property type="entry name" value="Acetyltransf_3"/>
    <property type="match status" value="1"/>
</dbReference>
<name>A0A0A1T3D2_9HYPO</name>
<dbReference type="HOGENOM" id="CLU_013985_24_0_1"/>
<proteinExistence type="predicted"/>
<dbReference type="AlphaFoldDB" id="A0A0A1T3D2"/>
<dbReference type="GO" id="GO:0016747">
    <property type="term" value="F:acyltransferase activity, transferring groups other than amino-acyl groups"/>
    <property type="evidence" value="ECO:0007669"/>
    <property type="project" value="InterPro"/>
</dbReference>
<gene>
    <name evidence="2" type="ORF">VHEMI00075</name>
</gene>
<dbReference type="OrthoDB" id="4072826at2759"/>
<dbReference type="InterPro" id="IPR016181">
    <property type="entry name" value="Acyl_CoA_acyltransferase"/>
</dbReference>
<evidence type="ECO:0000313" key="3">
    <source>
        <dbReference type="Proteomes" id="UP000039046"/>
    </source>
</evidence>
<organism evidence="2 3">
    <name type="scientific">[Torrubiella] hemipterigena</name>
    <dbReference type="NCBI Taxonomy" id="1531966"/>
    <lineage>
        <taxon>Eukaryota</taxon>
        <taxon>Fungi</taxon>
        <taxon>Dikarya</taxon>
        <taxon>Ascomycota</taxon>
        <taxon>Pezizomycotina</taxon>
        <taxon>Sordariomycetes</taxon>
        <taxon>Hypocreomycetidae</taxon>
        <taxon>Hypocreales</taxon>
        <taxon>Clavicipitaceae</taxon>
        <taxon>Clavicipitaceae incertae sedis</taxon>
        <taxon>'Torrubiella' clade</taxon>
    </lineage>
</organism>